<dbReference type="RefSeq" id="WP_126014457.1">
    <property type="nucleotide sequence ID" value="NZ_CP034437.1"/>
</dbReference>
<reference evidence="3" key="1">
    <citation type="submission" date="2018-12" db="EMBL/GenBank/DDBJ databases">
        <title>Genome sequence of Peanibacillus sp.</title>
        <authorList>
            <person name="Subramani G."/>
            <person name="Srinivasan S."/>
            <person name="Kim M.K."/>
        </authorList>
    </citation>
    <scope>NUCLEOTIDE SEQUENCE [LARGE SCALE GENOMIC DNA]</scope>
    <source>
        <strain evidence="3">18JY67-1</strain>
    </source>
</reference>
<dbReference type="AlphaFoldDB" id="A0A3S9A1R3"/>
<proteinExistence type="predicted"/>
<evidence type="ECO:0000313" key="3">
    <source>
        <dbReference type="Proteomes" id="UP000272528"/>
    </source>
</evidence>
<feature type="domain" description="DinB-like" evidence="1">
    <location>
        <begin position="30"/>
        <end position="164"/>
    </location>
</feature>
<dbReference type="Pfam" id="PF12867">
    <property type="entry name" value="DinB_2"/>
    <property type="match status" value="1"/>
</dbReference>
<dbReference type="InterPro" id="IPR024775">
    <property type="entry name" value="DinB-like"/>
</dbReference>
<dbReference type="OrthoDB" id="9793216at2"/>
<evidence type="ECO:0000259" key="1">
    <source>
        <dbReference type="Pfam" id="PF12867"/>
    </source>
</evidence>
<organism evidence="2 3">
    <name type="scientific">Paenibacillus albus</name>
    <dbReference type="NCBI Taxonomy" id="2495582"/>
    <lineage>
        <taxon>Bacteria</taxon>
        <taxon>Bacillati</taxon>
        <taxon>Bacillota</taxon>
        <taxon>Bacilli</taxon>
        <taxon>Bacillales</taxon>
        <taxon>Paenibacillaceae</taxon>
        <taxon>Paenibacillus</taxon>
    </lineage>
</organism>
<sequence length="176" mass="19922">MITRPSADEYGGHFGTYIKLVQDGNLLDILAENRKRTSALFSSLTEEQALHRYAPGKWSLKEVLGHIIDTERIMSYRLLRVARADRTPLPGFEESDYVANASFDDNSISELLEHYDAVRTATLALLRSLSPEAYLRRGIASNTEISARALAHVITGHEMHHINIVRERYLQQAQSE</sequence>
<dbReference type="Gene3D" id="1.20.120.450">
    <property type="entry name" value="dinb family like domain"/>
    <property type="match status" value="1"/>
</dbReference>
<accession>A0A3S9A1R3</accession>
<evidence type="ECO:0000313" key="2">
    <source>
        <dbReference type="EMBL" id="AZN39661.1"/>
    </source>
</evidence>
<gene>
    <name evidence="2" type="ORF">EJC50_08380</name>
</gene>
<dbReference type="KEGG" id="palb:EJC50_08380"/>
<keyword evidence="3" id="KW-1185">Reference proteome</keyword>
<protein>
    <submittedName>
        <fullName evidence="2">DinB family protein</fullName>
    </submittedName>
</protein>
<name>A0A3S9A1R3_9BACL</name>
<dbReference type="InterPro" id="IPR034660">
    <property type="entry name" value="DinB/YfiT-like"/>
</dbReference>
<dbReference type="EMBL" id="CP034437">
    <property type="protein sequence ID" value="AZN39661.1"/>
    <property type="molecule type" value="Genomic_DNA"/>
</dbReference>
<dbReference type="SUPFAM" id="SSF109854">
    <property type="entry name" value="DinB/YfiT-like putative metalloenzymes"/>
    <property type="match status" value="1"/>
</dbReference>
<dbReference type="Proteomes" id="UP000272528">
    <property type="component" value="Chromosome"/>
</dbReference>